<dbReference type="Pfam" id="PF07729">
    <property type="entry name" value="FCD"/>
    <property type="match status" value="1"/>
</dbReference>
<dbReference type="PRINTS" id="PR00035">
    <property type="entry name" value="HTHGNTR"/>
</dbReference>
<dbReference type="SMART" id="SM00345">
    <property type="entry name" value="HTH_GNTR"/>
    <property type="match status" value="1"/>
</dbReference>
<evidence type="ECO:0000313" key="7">
    <source>
        <dbReference type="Proteomes" id="UP001549143"/>
    </source>
</evidence>
<evidence type="ECO:0000256" key="3">
    <source>
        <dbReference type="ARBA" id="ARBA00023163"/>
    </source>
</evidence>
<dbReference type="Gene3D" id="1.20.120.530">
    <property type="entry name" value="GntR ligand-binding domain-like"/>
    <property type="match status" value="1"/>
</dbReference>
<evidence type="ECO:0000313" key="6">
    <source>
        <dbReference type="EMBL" id="MET3663364.1"/>
    </source>
</evidence>
<sequence>MQRRSARMRNEESRVMSARSGRNRDEPLSTAVYRNLVEKLRSGTLAPGSRLREEELAASLGVSRTPVREALARFQARGLAYISSGGLIVAELDRRQVNELYAVRAMLEGSAARFAAMNAAPADIEGIRHAVELFENQPDDATALAKANTLFHESIYHAARNDYLLRILEDLNDSLALLPRTTFQLPQRRDEVRLEHREIVAGIEERNPDRAEAAAREHIHRALASRLKLLFSI</sequence>
<dbReference type="GO" id="GO:0003677">
    <property type="term" value="F:DNA binding"/>
    <property type="evidence" value="ECO:0007669"/>
    <property type="project" value="UniProtKB-KW"/>
</dbReference>
<organism evidence="6 7">
    <name type="scientific">Aquamicrobium ahrensii</name>
    <dbReference type="NCBI Taxonomy" id="469551"/>
    <lineage>
        <taxon>Bacteria</taxon>
        <taxon>Pseudomonadati</taxon>
        <taxon>Pseudomonadota</taxon>
        <taxon>Alphaproteobacteria</taxon>
        <taxon>Hyphomicrobiales</taxon>
        <taxon>Phyllobacteriaceae</taxon>
        <taxon>Aquamicrobium</taxon>
    </lineage>
</organism>
<dbReference type="SUPFAM" id="SSF48008">
    <property type="entry name" value="GntR ligand-binding domain-like"/>
    <property type="match status" value="1"/>
</dbReference>
<dbReference type="Pfam" id="PF00392">
    <property type="entry name" value="GntR"/>
    <property type="match status" value="1"/>
</dbReference>
<feature type="domain" description="HTH gntR-type" evidence="5">
    <location>
        <begin position="26"/>
        <end position="92"/>
    </location>
</feature>
<comment type="caution">
    <text evidence="6">The sequence shown here is derived from an EMBL/GenBank/DDBJ whole genome shotgun (WGS) entry which is preliminary data.</text>
</comment>
<name>A0ABV2KTF8_9HYPH</name>
<protein>
    <submittedName>
        <fullName evidence="6">DNA-binding GntR family transcriptional regulator</fullName>
    </submittedName>
</protein>
<dbReference type="EMBL" id="JBEPMN010000027">
    <property type="protein sequence ID" value="MET3663364.1"/>
    <property type="molecule type" value="Genomic_DNA"/>
</dbReference>
<evidence type="ECO:0000256" key="2">
    <source>
        <dbReference type="ARBA" id="ARBA00023125"/>
    </source>
</evidence>
<dbReference type="Gene3D" id="1.10.10.10">
    <property type="entry name" value="Winged helix-like DNA-binding domain superfamily/Winged helix DNA-binding domain"/>
    <property type="match status" value="1"/>
</dbReference>
<dbReference type="SUPFAM" id="SSF46785">
    <property type="entry name" value="Winged helix' DNA-binding domain"/>
    <property type="match status" value="1"/>
</dbReference>
<dbReference type="PANTHER" id="PTHR43537">
    <property type="entry name" value="TRANSCRIPTIONAL REGULATOR, GNTR FAMILY"/>
    <property type="match status" value="1"/>
</dbReference>
<dbReference type="PROSITE" id="PS50949">
    <property type="entry name" value="HTH_GNTR"/>
    <property type="match status" value="1"/>
</dbReference>
<reference evidence="6 7" key="1">
    <citation type="submission" date="2024-06" db="EMBL/GenBank/DDBJ databases">
        <title>Genomic Encyclopedia of Type Strains, Phase IV (KMG-IV): sequencing the most valuable type-strain genomes for metagenomic binning, comparative biology and taxonomic classification.</title>
        <authorList>
            <person name="Goeker M."/>
        </authorList>
    </citation>
    <scope>NUCLEOTIDE SEQUENCE [LARGE SCALE GENOMIC DNA]</scope>
    <source>
        <strain evidence="6 7">DSM 19730</strain>
    </source>
</reference>
<evidence type="ECO:0000256" key="1">
    <source>
        <dbReference type="ARBA" id="ARBA00023015"/>
    </source>
</evidence>
<keyword evidence="7" id="KW-1185">Reference proteome</keyword>
<keyword evidence="3" id="KW-0804">Transcription</keyword>
<dbReference type="CDD" id="cd07377">
    <property type="entry name" value="WHTH_GntR"/>
    <property type="match status" value="1"/>
</dbReference>
<dbReference type="InterPro" id="IPR000524">
    <property type="entry name" value="Tscrpt_reg_HTH_GntR"/>
</dbReference>
<dbReference type="PANTHER" id="PTHR43537:SF49">
    <property type="entry name" value="TRANSCRIPTIONAL REGULATORY PROTEIN"/>
    <property type="match status" value="1"/>
</dbReference>
<evidence type="ECO:0000256" key="4">
    <source>
        <dbReference type="SAM" id="MobiDB-lite"/>
    </source>
</evidence>
<dbReference type="InterPro" id="IPR011711">
    <property type="entry name" value="GntR_C"/>
</dbReference>
<dbReference type="SMART" id="SM00895">
    <property type="entry name" value="FCD"/>
    <property type="match status" value="1"/>
</dbReference>
<dbReference type="Proteomes" id="UP001549143">
    <property type="component" value="Unassembled WGS sequence"/>
</dbReference>
<dbReference type="InterPro" id="IPR036388">
    <property type="entry name" value="WH-like_DNA-bd_sf"/>
</dbReference>
<feature type="region of interest" description="Disordered" evidence="4">
    <location>
        <begin position="1"/>
        <end position="25"/>
    </location>
</feature>
<dbReference type="RefSeq" id="WP_354153148.1">
    <property type="nucleotide sequence ID" value="NZ_JBEPMN010000027.1"/>
</dbReference>
<gene>
    <name evidence="6" type="ORF">ABID44_003720</name>
</gene>
<accession>A0ABV2KTF8</accession>
<evidence type="ECO:0000259" key="5">
    <source>
        <dbReference type="PROSITE" id="PS50949"/>
    </source>
</evidence>
<keyword evidence="2 6" id="KW-0238">DNA-binding</keyword>
<proteinExistence type="predicted"/>
<dbReference type="InterPro" id="IPR008920">
    <property type="entry name" value="TF_FadR/GntR_C"/>
</dbReference>
<dbReference type="InterPro" id="IPR036390">
    <property type="entry name" value="WH_DNA-bd_sf"/>
</dbReference>
<keyword evidence="1" id="KW-0805">Transcription regulation</keyword>